<evidence type="ECO:0000313" key="3">
    <source>
        <dbReference type="Proteomes" id="UP000823896"/>
    </source>
</evidence>
<feature type="domain" description="NERD" evidence="1">
    <location>
        <begin position="31"/>
        <end position="152"/>
    </location>
</feature>
<dbReference type="Pfam" id="PF08378">
    <property type="entry name" value="NERD"/>
    <property type="match status" value="1"/>
</dbReference>
<name>A0A9D2NQ96_9FIRM</name>
<dbReference type="EMBL" id="DWWM01000034">
    <property type="protein sequence ID" value="HJC36565.1"/>
    <property type="molecule type" value="Genomic_DNA"/>
</dbReference>
<evidence type="ECO:0000259" key="1">
    <source>
        <dbReference type="PROSITE" id="PS50965"/>
    </source>
</evidence>
<sequence>MIWWIIASIRHKKTDYFAQTKRTLWAVYCNTGTKGEYLLWKQLQRVPGYGKCLCNCYIPKPNGGMTEIDLLYLHESGIYVFESKNLGGWIFGNSHDRYWTQVLPNGKGRSKKNPFYNPVWQNQGHLKWLSNYLHISGFNFVPEGLFHSYIVFSDRCTFKRLTLNDCTDHVLHRRNVLAQLNIDLLQKNKLTSAQIDKLYVCLSPLLDSDHVKEQIHLYAMQTEHRDRYRY</sequence>
<reference evidence="2" key="1">
    <citation type="journal article" date="2021" name="PeerJ">
        <title>Extensive microbial diversity within the chicken gut microbiome revealed by metagenomics and culture.</title>
        <authorList>
            <person name="Gilroy R."/>
            <person name="Ravi A."/>
            <person name="Getino M."/>
            <person name="Pursley I."/>
            <person name="Horton D.L."/>
            <person name="Alikhan N.F."/>
            <person name="Baker D."/>
            <person name="Gharbi K."/>
            <person name="Hall N."/>
            <person name="Watson M."/>
            <person name="Adriaenssens E.M."/>
            <person name="Foster-Nyarko E."/>
            <person name="Jarju S."/>
            <person name="Secka A."/>
            <person name="Antonio M."/>
            <person name="Oren A."/>
            <person name="Chaudhuri R.R."/>
            <person name="La Ragione R."/>
            <person name="Hildebrand F."/>
            <person name="Pallen M.J."/>
        </authorList>
    </citation>
    <scope>NUCLEOTIDE SEQUENCE</scope>
    <source>
        <strain evidence="2">CHK187-11901</strain>
    </source>
</reference>
<dbReference type="Proteomes" id="UP000823896">
    <property type="component" value="Unassembled WGS sequence"/>
</dbReference>
<dbReference type="PROSITE" id="PS50965">
    <property type="entry name" value="NERD"/>
    <property type="match status" value="1"/>
</dbReference>
<reference evidence="2" key="2">
    <citation type="submission" date="2021-04" db="EMBL/GenBank/DDBJ databases">
        <authorList>
            <person name="Gilroy R."/>
        </authorList>
    </citation>
    <scope>NUCLEOTIDE SEQUENCE</scope>
    <source>
        <strain evidence="2">CHK187-11901</strain>
    </source>
</reference>
<organism evidence="2 3">
    <name type="scientific">Candidatus Merdibacter merdavium</name>
    <dbReference type="NCBI Taxonomy" id="2838692"/>
    <lineage>
        <taxon>Bacteria</taxon>
        <taxon>Bacillati</taxon>
        <taxon>Bacillota</taxon>
        <taxon>Erysipelotrichia</taxon>
        <taxon>Erysipelotrichales</taxon>
        <taxon>Erysipelotrichaceae</taxon>
        <taxon>Merdibacter</taxon>
    </lineage>
</organism>
<gene>
    <name evidence="2" type="ORF">H9702_05485</name>
</gene>
<accession>A0A9D2NQ96</accession>
<proteinExistence type="predicted"/>
<protein>
    <submittedName>
        <fullName evidence="2">NERD domain-containing protein</fullName>
    </submittedName>
</protein>
<dbReference type="AlphaFoldDB" id="A0A9D2NQ96"/>
<evidence type="ECO:0000313" key="2">
    <source>
        <dbReference type="EMBL" id="HJC36565.1"/>
    </source>
</evidence>
<dbReference type="InterPro" id="IPR011528">
    <property type="entry name" value="NERD"/>
</dbReference>
<comment type="caution">
    <text evidence="2">The sequence shown here is derived from an EMBL/GenBank/DDBJ whole genome shotgun (WGS) entry which is preliminary data.</text>
</comment>